<protein>
    <submittedName>
        <fullName evidence="6 7">Lipoprotein component of the BamABCDE complex (BamE)</fullName>
    </submittedName>
</protein>
<dbReference type="InterPro" id="IPR037873">
    <property type="entry name" value="BamE-like"/>
</dbReference>
<dbReference type="RefSeq" id="WP_271788911.1">
    <property type="nucleotide sequence ID" value="NZ_CAMXCJ010000001.1"/>
</dbReference>
<evidence type="ECO:0000256" key="3">
    <source>
        <dbReference type="ARBA" id="ARBA00023237"/>
    </source>
</evidence>
<evidence type="ECO:0000259" key="5">
    <source>
        <dbReference type="Pfam" id="PF04355"/>
    </source>
</evidence>
<keyword evidence="3" id="KW-0998">Cell outer membrane</keyword>
<dbReference type="Pfam" id="PF04355">
    <property type="entry name" value="BamE"/>
    <property type="match status" value="1"/>
</dbReference>
<evidence type="ECO:0000313" key="8">
    <source>
        <dbReference type="Proteomes" id="UP001154255"/>
    </source>
</evidence>
<evidence type="ECO:0000256" key="2">
    <source>
        <dbReference type="ARBA" id="ARBA00023136"/>
    </source>
</evidence>
<dbReference type="Gene3D" id="3.30.1450.10">
    <property type="match status" value="1"/>
</dbReference>
<dbReference type="GO" id="GO:0051205">
    <property type="term" value="P:protein insertion into membrane"/>
    <property type="evidence" value="ECO:0007669"/>
    <property type="project" value="TreeGrafter"/>
</dbReference>
<evidence type="ECO:0000256" key="4">
    <source>
        <dbReference type="SAM" id="MobiDB-lite"/>
    </source>
</evidence>
<dbReference type="InterPro" id="IPR007450">
    <property type="entry name" value="BamE_dom"/>
</dbReference>
<dbReference type="GO" id="GO:0030674">
    <property type="term" value="F:protein-macromolecule adaptor activity"/>
    <property type="evidence" value="ECO:0007669"/>
    <property type="project" value="TreeGrafter"/>
</dbReference>
<comment type="caution">
    <text evidence="7">The sequence shown here is derived from an EMBL/GenBank/DDBJ whole genome shotgun (WGS) entry which is preliminary data.</text>
</comment>
<feature type="region of interest" description="Disordered" evidence="4">
    <location>
        <begin position="186"/>
        <end position="206"/>
    </location>
</feature>
<dbReference type="AlphaFoldDB" id="A0A9W4XH90"/>
<evidence type="ECO:0000313" key="6">
    <source>
        <dbReference type="EMBL" id="CAI3929976.1"/>
    </source>
</evidence>
<proteinExistence type="predicted"/>
<dbReference type="EMBL" id="CAMXCS010000001">
    <property type="protein sequence ID" value="CAI3929976.1"/>
    <property type="molecule type" value="Genomic_DNA"/>
</dbReference>
<feature type="domain" description="Outer membrane protein assembly factor BamE" evidence="5">
    <location>
        <begin position="54"/>
        <end position="128"/>
    </location>
</feature>
<dbReference type="PANTHER" id="PTHR37482:SF1">
    <property type="entry name" value="OUTER MEMBRANE PROTEIN ASSEMBLY FACTOR BAME"/>
    <property type="match status" value="1"/>
</dbReference>
<dbReference type="Proteomes" id="UP001154259">
    <property type="component" value="Unassembled WGS sequence"/>
</dbReference>
<dbReference type="Proteomes" id="UP001154255">
    <property type="component" value="Unassembled WGS sequence"/>
</dbReference>
<sequence>MRPCFNKKPLAPSVKLRFQSFRKARKGACLASILSIGMTLSACSIFSPPPLPRGNIIGKEDLKALQVGSTSKADVVDILGSPTAYATFDPNNWIYISMMTRLVPLSYPGITKQEVLSLYFDQNGTLQKIQHLGKKDAKPVGMVSEVTPTPGTKTNFFQQLLGNIGQYSPLSAMGLGSTFGPNNSTGPFANNPNTAGGIGSSGNTIR</sequence>
<organism evidence="7 8">
    <name type="scientific">Commensalibacter communis</name>
    <dbReference type="NCBI Taxonomy" id="2972786"/>
    <lineage>
        <taxon>Bacteria</taxon>
        <taxon>Pseudomonadati</taxon>
        <taxon>Pseudomonadota</taxon>
        <taxon>Alphaproteobacteria</taxon>
        <taxon>Acetobacterales</taxon>
        <taxon>Acetobacteraceae</taxon>
    </lineage>
</organism>
<dbReference type="InterPro" id="IPR026592">
    <property type="entry name" value="BamE"/>
</dbReference>
<dbReference type="PANTHER" id="PTHR37482">
    <property type="entry name" value="OUTER MEMBRANE PROTEIN ASSEMBLY FACTOR BAME"/>
    <property type="match status" value="1"/>
</dbReference>
<keyword evidence="9" id="KW-1185">Reference proteome</keyword>
<dbReference type="GO" id="GO:1990063">
    <property type="term" value="C:Bam protein complex"/>
    <property type="evidence" value="ECO:0007669"/>
    <property type="project" value="TreeGrafter"/>
</dbReference>
<accession>A0A9W4XH90</accession>
<keyword evidence="2" id="KW-0472">Membrane</keyword>
<evidence type="ECO:0000313" key="7">
    <source>
        <dbReference type="EMBL" id="CAI3930929.1"/>
    </source>
</evidence>
<keyword evidence="1" id="KW-0732">Signal</keyword>
<dbReference type="EMBL" id="CAMXCM010000001">
    <property type="protein sequence ID" value="CAI3930929.1"/>
    <property type="molecule type" value="Genomic_DNA"/>
</dbReference>
<keyword evidence="7" id="KW-0449">Lipoprotein</keyword>
<evidence type="ECO:0000313" key="9">
    <source>
        <dbReference type="Proteomes" id="UP001154259"/>
    </source>
</evidence>
<gene>
    <name evidence="6" type="ORF">R53529_LOCUS465</name>
    <name evidence="7" type="ORF">R53530_LOCUS636</name>
</gene>
<name>A0A9W4XH90_9PROT</name>
<dbReference type="GO" id="GO:0043165">
    <property type="term" value="P:Gram-negative-bacterium-type cell outer membrane assembly"/>
    <property type="evidence" value="ECO:0007669"/>
    <property type="project" value="TreeGrafter"/>
</dbReference>
<reference evidence="7" key="1">
    <citation type="submission" date="2022-10" db="EMBL/GenBank/DDBJ databases">
        <authorList>
            <person name="Botero Cardona J."/>
        </authorList>
    </citation>
    <scope>NUCLEOTIDE SEQUENCE</scope>
    <source>
        <strain evidence="7">LMG 31819</strain>
        <strain evidence="6">R-53529</strain>
    </source>
</reference>
<evidence type="ECO:0000256" key="1">
    <source>
        <dbReference type="ARBA" id="ARBA00022729"/>
    </source>
</evidence>